<sequence>MKMRQIIISLTLLSCSLLFSQNEQLADDYFKRGEFDKALISYQKLNENKKSSKYIYKIIETLQQLERYDEAQVQIAQRMKEINYPPLLVELGYNYQLMDSTDLANKYYKEAIAKVEEKPSYTYGIARKFEDHSLLEEALEVYKKGMELNPDLNFNMQMARIYGEQGNIELLFSNYLDYIESKPEFLNTAKRAFSDFVSENKENENNLTLRTLLLKKSQSNPQPHWNDMLSWLYIQQKEYNKAFIQEKALYRRSQESLSRILDLALTTVKQKDYKTANSIFEFVLENSQDINTVLTAHQYMLEIEIENAGVDEKKLKDIDKKFNALFFEYGKYEQTIALQIAYGNFIAFNKHQPKVASDFLKESLKLNLSNFQEATVKLKLGDILVFQERFNEALIYYTQIQANLKNSTISQEARFKVAKTSYYKGDFEWAESQLKILKASTSQLIANDALELKLLISDNKDEDSLQVALKLYSKADLMSFQNKNDEAIALLDKIVTEHKGESIEDQALYMQAKLYEKTKQIDKAVANYEYIIANYRDEILADDAHFYLAELYQNQLAQPEKAKALYENIIFNHEDSIYFIEARKRFRMLRGDAIN</sequence>
<organism evidence="3 4">
    <name type="scientific">Psychroserpens luteus</name>
    <dbReference type="NCBI Taxonomy" id="1434066"/>
    <lineage>
        <taxon>Bacteria</taxon>
        <taxon>Pseudomonadati</taxon>
        <taxon>Bacteroidota</taxon>
        <taxon>Flavobacteriia</taxon>
        <taxon>Flavobacteriales</taxon>
        <taxon>Flavobacteriaceae</taxon>
        <taxon>Psychroserpens</taxon>
    </lineage>
</organism>
<comment type="caution">
    <text evidence="3">The sequence shown here is derived from an EMBL/GenBank/DDBJ whole genome shotgun (WGS) entry which is preliminary data.</text>
</comment>
<keyword evidence="4" id="KW-1185">Reference proteome</keyword>
<proteinExistence type="predicted"/>
<accession>A0ABW5ZPZ3</accession>
<reference evidence="4" key="1">
    <citation type="journal article" date="2019" name="Int. J. Syst. Evol. Microbiol.">
        <title>The Global Catalogue of Microorganisms (GCM) 10K type strain sequencing project: providing services to taxonomists for standard genome sequencing and annotation.</title>
        <authorList>
            <consortium name="The Broad Institute Genomics Platform"/>
            <consortium name="The Broad Institute Genome Sequencing Center for Infectious Disease"/>
            <person name="Wu L."/>
            <person name="Ma J."/>
        </authorList>
    </citation>
    <scope>NUCLEOTIDE SEQUENCE [LARGE SCALE GENOMIC DNA]</scope>
    <source>
        <strain evidence="4">KCTC 32514</strain>
    </source>
</reference>
<dbReference type="PROSITE" id="PS50005">
    <property type="entry name" value="TPR"/>
    <property type="match status" value="1"/>
</dbReference>
<keyword evidence="2" id="KW-0732">Signal</keyword>
<dbReference type="SMART" id="SM00028">
    <property type="entry name" value="TPR"/>
    <property type="match status" value="5"/>
</dbReference>
<dbReference type="Gene3D" id="1.25.40.10">
    <property type="entry name" value="Tetratricopeptide repeat domain"/>
    <property type="match status" value="3"/>
</dbReference>
<feature type="signal peptide" evidence="2">
    <location>
        <begin position="1"/>
        <end position="25"/>
    </location>
</feature>
<dbReference type="InterPro" id="IPR011990">
    <property type="entry name" value="TPR-like_helical_dom_sf"/>
</dbReference>
<dbReference type="Pfam" id="PF13174">
    <property type="entry name" value="TPR_6"/>
    <property type="match status" value="2"/>
</dbReference>
<dbReference type="SUPFAM" id="SSF48452">
    <property type="entry name" value="TPR-like"/>
    <property type="match status" value="2"/>
</dbReference>
<evidence type="ECO:0000256" key="2">
    <source>
        <dbReference type="SAM" id="SignalP"/>
    </source>
</evidence>
<dbReference type="EMBL" id="JBHUOS010000002">
    <property type="protein sequence ID" value="MFD2915074.1"/>
    <property type="molecule type" value="Genomic_DNA"/>
</dbReference>
<dbReference type="RefSeq" id="WP_317175393.1">
    <property type="nucleotide sequence ID" value="NZ_JADILU010000005.1"/>
</dbReference>
<protein>
    <submittedName>
        <fullName evidence="3">Tetratricopeptide repeat protein</fullName>
    </submittedName>
</protein>
<feature type="chain" id="PRO_5046087727" evidence="2">
    <location>
        <begin position="26"/>
        <end position="595"/>
    </location>
</feature>
<evidence type="ECO:0000256" key="1">
    <source>
        <dbReference type="PROSITE-ProRule" id="PRU00339"/>
    </source>
</evidence>
<evidence type="ECO:0000313" key="3">
    <source>
        <dbReference type="EMBL" id="MFD2915074.1"/>
    </source>
</evidence>
<evidence type="ECO:0000313" key="4">
    <source>
        <dbReference type="Proteomes" id="UP001597548"/>
    </source>
</evidence>
<gene>
    <name evidence="3" type="ORF">ACFS29_05450</name>
</gene>
<feature type="repeat" description="TPR" evidence="1">
    <location>
        <begin position="119"/>
        <end position="152"/>
    </location>
</feature>
<dbReference type="PROSITE" id="PS51257">
    <property type="entry name" value="PROKAR_LIPOPROTEIN"/>
    <property type="match status" value="1"/>
</dbReference>
<keyword evidence="1" id="KW-0802">TPR repeat</keyword>
<dbReference type="InterPro" id="IPR019734">
    <property type="entry name" value="TPR_rpt"/>
</dbReference>
<dbReference type="Proteomes" id="UP001597548">
    <property type="component" value="Unassembled WGS sequence"/>
</dbReference>
<name>A0ABW5ZPZ3_9FLAO</name>